<evidence type="ECO:0000256" key="1">
    <source>
        <dbReference type="SAM" id="SignalP"/>
    </source>
</evidence>
<keyword evidence="1" id="KW-0732">Signal</keyword>
<accession>A0A8I1EHG2</accession>
<evidence type="ECO:0000313" key="2">
    <source>
        <dbReference type="EMBL" id="MBI6885815.1"/>
    </source>
</evidence>
<evidence type="ECO:0000313" key="3">
    <source>
        <dbReference type="Proteomes" id="UP000637061"/>
    </source>
</evidence>
<comment type="caution">
    <text evidence="2">The sequence shown here is derived from an EMBL/GenBank/DDBJ whole genome shotgun (WGS) entry which is preliminary data.</text>
</comment>
<feature type="chain" id="PRO_5034947725" evidence="1">
    <location>
        <begin position="20"/>
        <end position="103"/>
    </location>
</feature>
<protein>
    <submittedName>
        <fullName evidence="2">Uncharacterized protein</fullName>
    </submittedName>
</protein>
<sequence>MKYVLLFILTFVGSQSAMAGDAPPPLEFAHSLDAARGALCAEKPYVYLTSDAFGSKPAKPPYGMYICTTRLLTGEDADWISEIKSIGADVSLQLIASPARPLN</sequence>
<gene>
    <name evidence="2" type="ORF">JEU22_18060</name>
</gene>
<dbReference type="Proteomes" id="UP000637061">
    <property type="component" value="Unassembled WGS sequence"/>
</dbReference>
<feature type="signal peptide" evidence="1">
    <location>
        <begin position="1"/>
        <end position="19"/>
    </location>
</feature>
<organism evidence="2 3">
    <name type="scientific">Pseudomonas putida</name>
    <name type="common">Arthrobacter siderocapsulatus</name>
    <dbReference type="NCBI Taxonomy" id="303"/>
    <lineage>
        <taxon>Bacteria</taxon>
        <taxon>Pseudomonadati</taxon>
        <taxon>Pseudomonadota</taxon>
        <taxon>Gammaproteobacteria</taxon>
        <taxon>Pseudomonadales</taxon>
        <taxon>Pseudomonadaceae</taxon>
        <taxon>Pseudomonas</taxon>
    </lineage>
</organism>
<dbReference type="EMBL" id="JAEHTE010000023">
    <property type="protein sequence ID" value="MBI6885815.1"/>
    <property type="molecule type" value="Genomic_DNA"/>
</dbReference>
<name>A0A8I1EHG2_PSEPU</name>
<dbReference type="AlphaFoldDB" id="A0A8I1EHG2"/>
<proteinExistence type="predicted"/>
<dbReference type="RefSeq" id="WP_198747742.1">
    <property type="nucleotide sequence ID" value="NZ_JAEHTE010000023.1"/>
</dbReference>
<reference evidence="2" key="1">
    <citation type="submission" date="2020-12" db="EMBL/GenBank/DDBJ databases">
        <title>Enhanced detection system for hospital associated transmission using whole genome sequencing surveillance.</title>
        <authorList>
            <person name="Harrison L.H."/>
            <person name="Van Tyne D."/>
            <person name="Marsh J.W."/>
            <person name="Griffith M.P."/>
            <person name="Snyder D.J."/>
            <person name="Cooper V.S."/>
            <person name="Mustapha M."/>
        </authorList>
    </citation>
    <scope>NUCLEOTIDE SEQUENCE</scope>
    <source>
        <strain evidence="2">PSB00042</strain>
    </source>
</reference>